<evidence type="ECO:0000256" key="2">
    <source>
        <dbReference type="ARBA" id="ARBA00022448"/>
    </source>
</evidence>
<keyword evidence="5 7" id="KW-1133">Transmembrane helix</keyword>
<dbReference type="PROSITE" id="PS01023">
    <property type="entry name" value="PTR2_2"/>
    <property type="match status" value="1"/>
</dbReference>
<dbReference type="PANTHER" id="PTHR23517">
    <property type="entry name" value="RESISTANCE PROTEIN MDTM, PUTATIVE-RELATED-RELATED"/>
    <property type="match status" value="1"/>
</dbReference>
<evidence type="ECO:0000256" key="7">
    <source>
        <dbReference type="SAM" id="Phobius"/>
    </source>
</evidence>
<feature type="transmembrane region" description="Helical" evidence="7">
    <location>
        <begin position="68"/>
        <end position="88"/>
    </location>
</feature>
<feature type="transmembrane region" description="Helical" evidence="7">
    <location>
        <begin position="319"/>
        <end position="341"/>
    </location>
</feature>
<feature type="transmembrane region" description="Helical" evidence="7">
    <location>
        <begin position="183"/>
        <end position="203"/>
    </location>
</feature>
<dbReference type="EMBL" id="JAHWZX010000019">
    <property type="protein sequence ID" value="MBW4332155.1"/>
    <property type="molecule type" value="Genomic_DNA"/>
</dbReference>
<keyword evidence="2" id="KW-0813">Transport</keyword>
<dbReference type="InterPro" id="IPR011701">
    <property type="entry name" value="MFS"/>
</dbReference>
<evidence type="ECO:0000256" key="5">
    <source>
        <dbReference type="ARBA" id="ARBA00022989"/>
    </source>
</evidence>
<dbReference type="PANTHER" id="PTHR23517:SF15">
    <property type="entry name" value="PROTON-DEPENDENT OLIGOPEPTIDE FAMILY TRANSPORT PROTEIN"/>
    <property type="match status" value="1"/>
</dbReference>
<feature type="transmembrane region" description="Helical" evidence="7">
    <location>
        <begin position="384"/>
        <end position="406"/>
    </location>
</feature>
<evidence type="ECO:0000259" key="8">
    <source>
        <dbReference type="PROSITE" id="PS50850"/>
    </source>
</evidence>
<sequence length="438" mass="46774">MADGDRLSDDMPVASATGEGSTLFGHPRGLTVLFLTQMWAEFSYFGLQAMLVYYMTGDLGFSQTKSSLIYGTYGATAFLSPFFGGIIADRWLGRAKSVIAGGALMMAGHFAMAFEPLLFPALALVAIGNGLFIPPLAVQVGSLYRDGDPRQAQGFSAYYMGINLGGLSAPLICGSLGEMLGWHWGFAAAGIGMAIGLVIYTRYLSLLPPEPARPNASAPGDPKVLSAIDWRNLRILGVLIVTIILFRVAYEQSGNVIALWVEHQTDRTVSLFGGMEVPATWFQSINPALIIILTPFLMRHWQRRNKGDSLAVLFGRMSVGCLISSLSMAVMIGGAIAYASAGQPVSMIWVLGYFVMLTLGELFVIPVGLSLIGRLSPVQIAAMLMGAWYLAKFVGSMLAGIMGAYWGVIPATVFFGIGMAALLLAAAILAIMSRVHAD</sequence>
<dbReference type="CDD" id="cd17346">
    <property type="entry name" value="MFS_DtpA_like"/>
    <property type="match status" value="1"/>
</dbReference>
<feature type="transmembrane region" description="Helical" evidence="7">
    <location>
        <begin position="120"/>
        <end position="144"/>
    </location>
</feature>
<evidence type="ECO:0000256" key="4">
    <source>
        <dbReference type="ARBA" id="ARBA00022692"/>
    </source>
</evidence>
<protein>
    <submittedName>
        <fullName evidence="9">Peptide MFS transporter</fullName>
    </submittedName>
</protein>
<dbReference type="InterPro" id="IPR018456">
    <property type="entry name" value="PTR2_symporter_CS"/>
</dbReference>
<evidence type="ECO:0000256" key="1">
    <source>
        <dbReference type="ARBA" id="ARBA00004651"/>
    </source>
</evidence>
<keyword evidence="4 7" id="KW-0812">Transmembrane</keyword>
<dbReference type="RefSeq" id="WP_219239277.1">
    <property type="nucleotide sequence ID" value="NZ_JAHWZX010000019.1"/>
</dbReference>
<feature type="transmembrane region" description="Helical" evidence="7">
    <location>
        <begin position="233"/>
        <end position="250"/>
    </location>
</feature>
<organism evidence="9 10">
    <name type="scientific">Stakelama flava</name>
    <dbReference type="NCBI Taxonomy" id="2860338"/>
    <lineage>
        <taxon>Bacteria</taxon>
        <taxon>Pseudomonadati</taxon>
        <taxon>Pseudomonadota</taxon>
        <taxon>Alphaproteobacteria</taxon>
        <taxon>Sphingomonadales</taxon>
        <taxon>Sphingomonadaceae</taxon>
        <taxon>Stakelama</taxon>
    </lineage>
</organism>
<dbReference type="PROSITE" id="PS50850">
    <property type="entry name" value="MFS"/>
    <property type="match status" value="1"/>
</dbReference>
<keyword evidence="10" id="KW-1185">Reference proteome</keyword>
<dbReference type="InterPro" id="IPR020846">
    <property type="entry name" value="MFS_dom"/>
</dbReference>
<feature type="domain" description="Major facilitator superfamily (MFS) profile" evidence="8">
    <location>
        <begin position="29"/>
        <end position="436"/>
    </location>
</feature>
<keyword evidence="3" id="KW-1003">Cell membrane</keyword>
<feature type="transmembrane region" description="Helical" evidence="7">
    <location>
        <begin position="347"/>
        <end position="372"/>
    </location>
</feature>
<comment type="subcellular location">
    <subcellularLocation>
        <location evidence="1">Cell membrane</location>
        <topology evidence="1">Multi-pass membrane protein</topology>
    </subcellularLocation>
</comment>
<name>A0ABS6XPK3_9SPHN</name>
<dbReference type="NCBIfam" id="TIGR00924">
    <property type="entry name" value="yjdL_sub1_fam"/>
    <property type="match status" value="1"/>
</dbReference>
<evidence type="ECO:0000313" key="10">
    <source>
        <dbReference type="Proteomes" id="UP001197214"/>
    </source>
</evidence>
<evidence type="ECO:0000313" key="9">
    <source>
        <dbReference type="EMBL" id="MBW4332155.1"/>
    </source>
</evidence>
<comment type="caution">
    <text evidence="9">The sequence shown here is derived from an EMBL/GenBank/DDBJ whole genome shotgun (WGS) entry which is preliminary data.</text>
</comment>
<evidence type="ECO:0000256" key="3">
    <source>
        <dbReference type="ARBA" id="ARBA00022475"/>
    </source>
</evidence>
<feature type="transmembrane region" description="Helical" evidence="7">
    <location>
        <begin position="412"/>
        <end position="432"/>
    </location>
</feature>
<dbReference type="InterPro" id="IPR005279">
    <property type="entry name" value="Dipep/tripep_permease"/>
</dbReference>
<evidence type="ECO:0000256" key="6">
    <source>
        <dbReference type="ARBA" id="ARBA00023136"/>
    </source>
</evidence>
<reference evidence="9 10" key="1">
    <citation type="submission" date="2021-07" db="EMBL/GenBank/DDBJ databases">
        <title>Stakelama flava sp. nov., a novel endophytic bacterium isolated from branch of Kandelia candel.</title>
        <authorList>
            <person name="Tuo L."/>
        </authorList>
    </citation>
    <scope>NUCLEOTIDE SEQUENCE [LARGE SCALE GENOMIC DNA]</scope>
    <source>
        <strain evidence="9 10">CBK3Z-3</strain>
    </source>
</reference>
<accession>A0ABS6XPK3</accession>
<keyword evidence="6 7" id="KW-0472">Membrane</keyword>
<dbReference type="InterPro" id="IPR050171">
    <property type="entry name" value="MFS_Transporters"/>
</dbReference>
<gene>
    <name evidence="9" type="ORF">KY084_14910</name>
</gene>
<dbReference type="Proteomes" id="UP001197214">
    <property type="component" value="Unassembled WGS sequence"/>
</dbReference>
<proteinExistence type="predicted"/>
<feature type="transmembrane region" description="Helical" evidence="7">
    <location>
        <begin position="156"/>
        <end position="177"/>
    </location>
</feature>
<feature type="transmembrane region" description="Helical" evidence="7">
    <location>
        <begin position="32"/>
        <end position="56"/>
    </location>
</feature>
<dbReference type="Pfam" id="PF07690">
    <property type="entry name" value="MFS_1"/>
    <property type="match status" value="1"/>
</dbReference>
<feature type="transmembrane region" description="Helical" evidence="7">
    <location>
        <begin position="280"/>
        <end position="298"/>
    </location>
</feature>